<reference evidence="1 2" key="1">
    <citation type="submission" date="2023-01" db="EMBL/GenBank/DDBJ databases">
        <title>Description of Helicobacter ibis sp. nov. isolated from faecal droppings of black-faced ibis (Theristicus melanopis).</title>
        <authorList>
            <person name="Lopez-Cantillo M."/>
            <person name="Vidal-Veuthey B."/>
            <person name="Mella A."/>
            <person name="De La Haba R."/>
            <person name="Collado L."/>
        </authorList>
    </citation>
    <scope>NUCLEOTIDE SEQUENCE [LARGE SCALE GENOMIC DNA]</scope>
    <source>
        <strain evidence="1 2">A82</strain>
    </source>
</reference>
<keyword evidence="2" id="KW-1185">Reference proteome</keyword>
<evidence type="ECO:0000313" key="2">
    <source>
        <dbReference type="Proteomes" id="UP001210261"/>
    </source>
</evidence>
<evidence type="ECO:0008006" key="3">
    <source>
        <dbReference type="Google" id="ProtNLM"/>
    </source>
</evidence>
<comment type="caution">
    <text evidence="1">The sequence shown here is derived from an EMBL/GenBank/DDBJ whole genome shotgun (WGS) entry which is preliminary data.</text>
</comment>
<dbReference type="EMBL" id="JAQHXR010000003">
    <property type="protein sequence ID" value="MDA3969203.1"/>
    <property type="molecule type" value="Genomic_DNA"/>
</dbReference>
<sequence length="117" mass="13812">MRAFVLLPFLFFILLGGMLIALTLKFEMYGKHEDSSFFALYFVSFKERIKDSISNNKIYFENGYAFVSYNVEQYRYKAVILEFDSKLVDKSVYLVDIFGEDINTLESSRREDFIFSP</sequence>
<organism evidence="1 2">
    <name type="scientific">Helicobacter ibis</name>
    <dbReference type="NCBI Taxonomy" id="2962633"/>
    <lineage>
        <taxon>Bacteria</taxon>
        <taxon>Pseudomonadati</taxon>
        <taxon>Campylobacterota</taxon>
        <taxon>Epsilonproteobacteria</taxon>
        <taxon>Campylobacterales</taxon>
        <taxon>Helicobacteraceae</taxon>
        <taxon>Helicobacter</taxon>
    </lineage>
</organism>
<proteinExistence type="predicted"/>
<accession>A0ABT4VES8</accession>
<gene>
    <name evidence="1" type="ORF">PF021_05870</name>
</gene>
<dbReference type="RefSeq" id="WP_271021531.1">
    <property type="nucleotide sequence ID" value="NZ_JAQHXR010000003.1"/>
</dbReference>
<evidence type="ECO:0000313" key="1">
    <source>
        <dbReference type="EMBL" id="MDA3969203.1"/>
    </source>
</evidence>
<dbReference type="Proteomes" id="UP001210261">
    <property type="component" value="Unassembled WGS sequence"/>
</dbReference>
<name>A0ABT4VES8_9HELI</name>
<protein>
    <recommendedName>
        <fullName evidence="3">DUF3139 domain-containing protein</fullName>
    </recommendedName>
</protein>